<dbReference type="OrthoDB" id="2162691at2759"/>
<feature type="compositionally biased region" description="Polar residues" evidence="6">
    <location>
        <begin position="42"/>
        <end position="57"/>
    </location>
</feature>
<evidence type="ECO:0000259" key="7">
    <source>
        <dbReference type="PROSITE" id="PS51778"/>
    </source>
</evidence>
<dbReference type="Proteomes" id="UP000189580">
    <property type="component" value="Chromosome a"/>
</dbReference>
<accession>A0A167CLN1</accession>
<feature type="region of interest" description="Disordered" evidence="6">
    <location>
        <begin position="1"/>
        <end position="97"/>
    </location>
</feature>
<dbReference type="InterPro" id="IPR004182">
    <property type="entry name" value="GRAM"/>
</dbReference>
<keyword evidence="5" id="KW-0472">Membrane</keyword>
<dbReference type="PANTHER" id="PTHR23319">
    <property type="entry name" value="GRAM DOMAIN CONTAINING 1B, ISOFORM E"/>
    <property type="match status" value="1"/>
</dbReference>
<dbReference type="EMBL" id="CP014501">
    <property type="protein sequence ID" value="ANB11860.1"/>
    <property type="molecule type" value="Genomic_DNA"/>
</dbReference>
<dbReference type="InterPro" id="IPR031968">
    <property type="entry name" value="VASt"/>
</dbReference>
<evidence type="ECO:0000256" key="5">
    <source>
        <dbReference type="ARBA" id="ARBA00023136"/>
    </source>
</evidence>
<comment type="similarity">
    <text evidence="2">Belongs to the YSP2 family.</text>
</comment>
<sequence>MTDSESSSYHHQARGVPFKPSEHEHRRGHRDLLKALSDHPKSGSNGNLTRTSSASSKTSEHPSAVESTSNEDGLSHSESFGYHSSKSEDHSHASSASHFLSSVLTVAQNAANSLAGLKNGEHEESSRSYSEADESESVSEASMSHQRGEDGKLSEVKIEPVRSTISTMGKGELSLATLGFSRDSGSQHRAATPSGEGKKSPQLTDSLKPTSPNANEGYVSGGEGEFNLPEFHSNKFKRSVSITRNRSRRNTNKSMEQPPFRAVSSSTVSTESNEDEDSPEDSVTAFPEGADGDHHLTGFAYANQKRNKEFHRLFKSVQPDDYLLDDFNCALSKEILIQGKMYVSERHVCFNSNILGWVTNLVIAFDEIVTMEKKMTAGLFPNGIVIQTLHARHSFASFVNRDSVIDFLMSIWKKSSPHQPNRSEAYANGSAVNMSDSESTSSTDKERNREVDSDDGSFSYGSSGEVISDELDTDDEFGETARDSPSESANKDSSGGKAPAAGNGSGDGAGADSGSGSGSWPVPLEGPETHAPTDLPALDANDKELATETIHAPLGIVANLLFGSDSTWYKKFLTENQKNIKLGEVPPFEADGGNKTRHYEYVKPLSGPVGPKQTKCISTDTIEKWDLENYVVVTTATSTPDVPSGGSFVTKSRTGLCWAPGNSTKIVISYHIEWSAKSWLKGPIEKGALDGQTQYAKDLVAAINNTLKSKSKSKAPGGIAVTHKKPLKKKRREKVKKVKIDVASAPKSSLEKFMNLLTENPVPGVPLPTWALLTIGIILFSAIRWMFFSPSVPTEVEQARLMRVEEEYQMWKWFEDRGRVGHPLVHRGEGKFDDGDILRYPIFQPGVSSHVKGKKGSYSEQEVLEAIRITEHRLSILKERLNST</sequence>
<gene>
    <name evidence="8" type="primary">YSP2</name>
    <name evidence="8" type="ORF">AWJ20_84</name>
</gene>
<dbReference type="GO" id="GO:0005789">
    <property type="term" value="C:endoplasmic reticulum membrane"/>
    <property type="evidence" value="ECO:0007669"/>
    <property type="project" value="TreeGrafter"/>
</dbReference>
<dbReference type="InterPro" id="IPR051482">
    <property type="entry name" value="Cholesterol_transport"/>
</dbReference>
<dbReference type="CDD" id="cd13220">
    <property type="entry name" value="PH-GRAM_GRAMDC"/>
    <property type="match status" value="1"/>
</dbReference>
<dbReference type="GO" id="GO:0032934">
    <property type="term" value="F:sterol binding"/>
    <property type="evidence" value="ECO:0007669"/>
    <property type="project" value="TreeGrafter"/>
</dbReference>
<feature type="compositionally biased region" description="Basic and acidic residues" evidence="6">
    <location>
        <begin position="20"/>
        <end position="41"/>
    </location>
</feature>
<keyword evidence="4" id="KW-1133">Transmembrane helix</keyword>
<dbReference type="GO" id="GO:0005886">
    <property type="term" value="C:plasma membrane"/>
    <property type="evidence" value="ECO:0007669"/>
    <property type="project" value="TreeGrafter"/>
</dbReference>
<reference evidence="8 9" key="1">
    <citation type="submission" date="2016-02" db="EMBL/GenBank/DDBJ databases">
        <title>Complete genome sequence and transcriptome regulation of the pentose utilising yeast Sugiyamaella lignohabitans.</title>
        <authorList>
            <person name="Bellasio M."/>
            <person name="Peymann A."/>
            <person name="Valli M."/>
            <person name="Sipitzky M."/>
            <person name="Graf A."/>
            <person name="Sauer M."/>
            <person name="Marx H."/>
            <person name="Mattanovich D."/>
        </authorList>
    </citation>
    <scope>NUCLEOTIDE SEQUENCE [LARGE SCALE GENOMIC DNA]</scope>
    <source>
        <strain evidence="8 9">CBS 10342</strain>
    </source>
</reference>
<evidence type="ECO:0000313" key="8">
    <source>
        <dbReference type="EMBL" id="ANB11860.1"/>
    </source>
</evidence>
<dbReference type="GO" id="GO:0140268">
    <property type="term" value="C:endoplasmic reticulum-plasma membrane contact site"/>
    <property type="evidence" value="ECO:0007669"/>
    <property type="project" value="TreeGrafter"/>
</dbReference>
<dbReference type="AlphaFoldDB" id="A0A167CLN1"/>
<dbReference type="GO" id="GO:0005739">
    <property type="term" value="C:mitochondrion"/>
    <property type="evidence" value="ECO:0007669"/>
    <property type="project" value="TreeGrafter"/>
</dbReference>
<dbReference type="InterPro" id="IPR011993">
    <property type="entry name" value="PH-like_dom_sf"/>
</dbReference>
<keyword evidence="9" id="KW-1185">Reference proteome</keyword>
<feature type="compositionally biased region" description="Acidic residues" evidence="6">
    <location>
        <begin position="467"/>
        <end position="478"/>
    </location>
</feature>
<feature type="compositionally biased region" description="Polar residues" evidence="6">
    <location>
        <begin position="65"/>
        <end position="78"/>
    </location>
</feature>
<feature type="region of interest" description="Disordered" evidence="6">
    <location>
        <begin position="415"/>
        <end position="536"/>
    </location>
</feature>
<feature type="compositionally biased region" description="Polar residues" evidence="6">
    <location>
        <begin position="1"/>
        <end position="10"/>
    </location>
</feature>
<dbReference type="GO" id="GO:0120015">
    <property type="term" value="F:sterol transfer activity"/>
    <property type="evidence" value="ECO:0007669"/>
    <property type="project" value="TreeGrafter"/>
</dbReference>
<organism evidence="8 9">
    <name type="scientific">Sugiyamaella lignohabitans</name>
    <dbReference type="NCBI Taxonomy" id="796027"/>
    <lineage>
        <taxon>Eukaryota</taxon>
        <taxon>Fungi</taxon>
        <taxon>Dikarya</taxon>
        <taxon>Ascomycota</taxon>
        <taxon>Saccharomycotina</taxon>
        <taxon>Dipodascomycetes</taxon>
        <taxon>Dipodascales</taxon>
        <taxon>Trichomonascaceae</taxon>
        <taxon>Sugiyamaella</taxon>
    </lineage>
</organism>
<keyword evidence="3" id="KW-0812">Transmembrane</keyword>
<dbReference type="PANTHER" id="PTHR23319:SF4">
    <property type="entry name" value="GRAM DOMAIN CONTAINING 1B, ISOFORM E"/>
    <property type="match status" value="1"/>
</dbReference>
<feature type="domain" description="VASt" evidence="7">
    <location>
        <begin position="541"/>
        <end position="711"/>
    </location>
</feature>
<feature type="compositionally biased region" description="Polar residues" evidence="6">
    <location>
        <begin position="201"/>
        <end position="214"/>
    </location>
</feature>
<evidence type="ECO:0000313" key="9">
    <source>
        <dbReference type="Proteomes" id="UP000189580"/>
    </source>
</evidence>
<name>A0A167CLN1_9ASCO</name>
<dbReference type="GeneID" id="30037916"/>
<evidence type="ECO:0000256" key="1">
    <source>
        <dbReference type="ARBA" id="ARBA00004167"/>
    </source>
</evidence>
<evidence type="ECO:0000256" key="4">
    <source>
        <dbReference type="ARBA" id="ARBA00022989"/>
    </source>
</evidence>
<evidence type="ECO:0000256" key="3">
    <source>
        <dbReference type="ARBA" id="ARBA00022692"/>
    </source>
</evidence>
<dbReference type="Pfam" id="PF02893">
    <property type="entry name" value="GRAM"/>
    <property type="match status" value="1"/>
</dbReference>
<feature type="region of interest" description="Disordered" evidence="6">
    <location>
        <begin position="180"/>
        <end position="291"/>
    </location>
</feature>
<dbReference type="PROSITE" id="PS51778">
    <property type="entry name" value="VAST"/>
    <property type="match status" value="1"/>
</dbReference>
<feature type="compositionally biased region" description="Gly residues" evidence="6">
    <location>
        <begin position="503"/>
        <end position="517"/>
    </location>
</feature>
<comment type="subcellular location">
    <subcellularLocation>
        <location evidence="1">Membrane</location>
        <topology evidence="1">Single-pass membrane protein</topology>
    </subcellularLocation>
</comment>
<feature type="compositionally biased region" description="Basic and acidic residues" evidence="6">
    <location>
        <begin position="146"/>
        <end position="160"/>
    </location>
</feature>
<protein>
    <submittedName>
        <fullName evidence="8">Ysp2p</fullName>
    </submittedName>
</protein>
<dbReference type="RefSeq" id="XP_018734337.1">
    <property type="nucleotide sequence ID" value="XM_018882808.1"/>
</dbReference>
<evidence type="ECO:0000256" key="2">
    <source>
        <dbReference type="ARBA" id="ARBA00006582"/>
    </source>
</evidence>
<dbReference type="Gene3D" id="2.30.29.30">
    <property type="entry name" value="Pleckstrin-homology domain (PH domain)/Phosphotyrosine-binding domain (PTB)"/>
    <property type="match status" value="1"/>
</dbReference>
<dbReference type="Pfam" id="PF16016">
    <property type="entry name" value="VASt"/>
    <property type="match status" value="1"/>
</dbReference>
<dbReference type="GO" id="GO:0032366">
    <property type="term" value="P:intracellular sterol transport"/>
    <property type="evidence" value="ECO:0007669"/>
    <property type="project" value="TreeGrafter"/>
</dbReference>
<dbReference type="GO" id="GO:0032541">
    <property type="term" value="C:cortical endoplasmic reticulum"/>
    <property type="evidence" value="ECO:0007669"/>
    <property type="project" value="TreeGrafter"/>
</dbReference>
<evidence type="ECO:0000256" key="6">
    <source>
        <dbReference type="SAM" id="MobiDB-lite"/>
    </source>
</evidence>
<dbReference type="KEGG" id="slb:AWJ20_84"/>
<proteinExistence type="inferred from homology"/>
<feature type="region of interest" description="Disordered" evidence="6">
    <location>
        <begin position="117"/>
        <end position="165"/>
    </location>
</feature>
<dbReference type="SMART" id="SM00568">
    <property type="entry name" value="GRAM"/>
    <property type="match status" value="1"/>
</dbReference>